<organism evidence="6 7">
    <name type="scientific">Pontibacillus salipaludis</name>
    <dbReference type="NCBI Taxonomy" id="1697394"/>
    <lineage>
        <taxon>Bacteria</taxon>
        <taxon>Bacillati</taxon>
        <taxon>Bacillota</taxon>
        <taxon>Bacilli</taxon>
        <taxon>Bacillales</taxon>
        <taxon>Bacillaceae</taxon>
        <taxon>Pontibacillus</taxon>
    </lineage>
</organism>
<dbReference type="Proteomes" id="UP000642571">
    <property type="component" value="Unassembled WGS sequence"/>
</dbReference>
<gene>
    <name evidence="6" type="ORF">GCM10011389_14780</name>
</gene>
<comment type="similarity">
    <text evidence="1">Belongs to the SMC family. SbcC subfamily.</text>
</comment>
<dbReference type="NCBIfam" id="TIGR03185">
    <property type="entry name" value="DNA_S_dndD"/>
    <property type="match status" value="1"/>
</dbReference>
<dbReference type="Gene3D" id="3.40.50.300">
    <property type="entry name" value="P-loop containing nucleotide triphosphate hydrolases"/>
    <property type="match status" value="2"/>
</dbReference>
<evidence type="ECO:0000259" key="5">
    <source>
        <dbReference type="Pfam" id="PF13476"/>
    </source>
</evidence>
<evidence type="ECO:0000256" key="1">
    <source>
        <dbReference type="ARBA" id="ARBA00006930"/>
    </source>
</evidence>
<evidence type="ECO:0000256" key="2">
    <source>
        <dbReference type="ARBA" id="ARBA00011322"/>
    </source>
</evidence>
<dbReference type="InterPro" id="IPR017599">
    <property type="entry name" value="DNA_S_DndD"/>
</dbReference>
<dbReference type="InterPro" id="IPR027417">
    <property type="entry name" value="P-loop_NTPase"/>
</dbReference>
<feature type="coiled-coil region" evidence="4">
    <location>
        <begin position="212"/>
        <end position="246"/>
    </location>
</feature>
<protein>
    <recommendedName>
        <fullName evidence="3">Nuclease SbcCD subunit C</fullName>
    </recommendedName>
</protein>
<dbReference type="Pfam" id="PF13476">
    <property type="entry name" value="AAA_23"/>
    <property type="match status" value="1"/>
</dbReference>
<dbReference type="RefSeq" id="WP_188652363.1">
    <property type="nucleotide sequence ID" value="NZ_BMIN01000005.1"/>
</dbReference>
<evidence type="ECO:0000256" key="4">
    <source>
        <dbReference type="SAM" id="Coils"/>
    </source>
</evidence>
<dbReference type="PANTHER" id="PTHR32114">
    <property type="entry name" value="ABC TRANSPORTER ABCH.3"/>
    <property type="match status" value="1"/>
</dbReference>
<sequence length="668" mass="78386">MRFKKIVFENYKTYYGHQEIDLSITEKDKEENRNIILLGGLNGAGKTTILKAIRYVLFGHRGITKTEYERLLANMINNTYFEEGGRDCAVSLTLQMDSGEEWRLKVRWTFDKFKTNMSENRDIFIKKPGIRKEKELNITDIESFNRFIDRIIPYKAAPFFIFDGEEIKDLITKQNSSDMKQAIHKITGLDSYKLLVKNLETLESDLYRKLSSATNQDTVNKHQKELEETEAEIEKYDKYINKTKKEVHSVDEEIATYTTQRNEKIANNSKSRETLVKKQSQISTKLDLKKEELDRQYKENILYIILSKDIKALRKEIKSEKEVKNKKIMRENSLEPYNRFINTLLGKDIDPPLTDQQLDQIKEIGEKVWLNEEEGSSSDLEAIHDLSSREENIIHTLPQKDVTYLHQIQKELSELRSQYEELEVEIQAAPESVDIEEETQKIAQLQEKKGVLNSRIRAAFRKLTPLKDKKTNLRNKLTRLSSTDVSADELNQKVDYVSRTKAFSEEFLTRATELKAELIRDEFEKMLKKLFRKTDEFGEVVFDINNYSIRLYNERGQEISILDRSAGEMQMISSALIWALIKASDLDLPMVIDTPLGRLDSIHRNRLIENYYKELSDQVIILSTDTEITKDYVEMMKDHSSKQYLLDYYEEHKYTLIRDGYFDIVEVN</sequence>
<proteinExistence type="inferred from homology"/>
<evidence type="ECO:0000256" key="3">
    <source>
        <dbReference type="ARBA" id="ARBA00013368"/>
    </source>
</evidence>
<name>A0ABQ1PZ65_9BACI</name>
<accession>A0ABQ1PZ65</accession>
<dbReference type="EMBL" id="BMIN01000005">
    <property type="protein sequence ID" value="GGD08265.1"/>
    <property type="molecule type" value="Genomic_DNA"/>
</dbReference>
<feature type="domain" description="Rad50/SbcC-type AAA" evidence="5">
    <location>
        <begin position="5"/>
        <end position="241"/>
    </location>
</feature>
<dbReference type="InterPro" id="IPR038729">
    <property type="entry name" value="Rad50/SbcC_AAA"/>
</dbReference>
<evidence type="ECO:0000313" key="7">
    <source>
        <dbReference type="Proteomes" id="UP000642571"/>
    </source>
</evidence>
<reference evidence="7" key="1">
    <citation type="journal article" date="2019" name="Int. J. Syst. Evol. Microbiol.">
        <title>The Global Catalogue of Microorganisms (GCM) 10K type strain sequencing project: providing services to taxonomists for standard genome sequencing and annotation.</title>
        <authorList>
            <consortium name="The Broad Institute Genomics Platform"/>
            <consortium name="The Broad Institute Genome Sequencing Center for Infectious Disease"/>
            <person name="Wu L."/>
            <person name="Ma J."/>
        </authorList>
    </citation>
    <scope>NUCLEOTIDE SEQUENCE [LARGE SCALE GENOMIC DNA]</scope>
    <source>
        <strain evidence="7">CGMCC 1.15353</strain>
    </source>
</reference>
<dbReference type="PANTHER" id="PTHR32114:SF2">
    <property type="entry name" value="ABC TRANSPORTER ABCH.3"/>
    <property type="match status" value="1"/>
</dbReference>
<feature type="coiled-coil region" evidence="4">
    <location>
        <begin position="405"/>
        <end position="455"/>
    </location>
</feature>
<keyword evidence="7" id="KW-1185">Reference proteome</keyword>
<comment type="subunit">
    <text evidence="2">Heterodimer of SbcC and SbcD.</text>
</comment>
<keyword evidence="4" id="KW-0175">Coiled coil</keyword>
<dbReference type="SUPFAM" id="SSF52540">
    <property type="entry name" value="P-loop containing nucleoside triphosphate hydrolases"/>
    <property type="match status" value="1"/>
</dbReference>
<comment type="caution">
    <text evidence="6">The sequence shown here is derived from an EMBL/GenBank/DDBJ whole genome shotgun (WGS) entry which is preliminary data.</text>
</comment>
<evidence type="ECO:0000313" key="6">
    <source>
        <dbReference type="EMBL" id="GGD08265.1"/>
    </source>
</evidence>